<dbReference type="PANTHER" id="PTHR44943">
    <property type="entry name" value="CELLULOSE SYNTHASE OPERON PROTEIN C"/>
    <property type="match status" value="1"/>
</dbReference>
<sequence length="419" mass="48344">MSYREQMITALEEGNLEKAKKDYKKVMKSGTDEEKYLLAEDLQHLGFLQETVDLYENLLKKYPGEGDLIVGLSEVFVEMDNEEKAIELLLTLSEQDPEYPRALLLLADLYQMQGLHEVSERKLVQAKQLLPNEEVIDFALAELYMELGRFLEAIRFYNSLLAGGTTEFAGVHIHQRLAEAYSVGGAFEEALKHYEKASSNSLEINTLFGYGFTAYQAGFYETAIEKFISVKELDPEYNSVYLLLAKAYEHEEKLKESFETVQEGISKDEFNKELYLFGGKIALKQALEEDAESLLRQSLALDPGYSEAAFTLNKLFFTNERYSDVLEIINMLKAEGEEDPQIHWDSAKAFEGLEQYNDALNHYRTAYTYFKNHEGFLIEYGEFLIEEGLREEAIEIYKELLRQDPSNVEWQEMIESLRD</sequence>
<dbReference type="Proteomes" id="UP001597506">
    <property type="component" value="Unassembled WGS sequence"/>
</dbReference>
<evidence type="ECO:0000256" key="1">
    <source>
        <dbReference type="ARBA" id="ARBA00022737"/>
    </source>
</evidence>
<evidence type="ECO:0000256" key="2">
    <source>
        <dbReference type="ARBA" id="ARBA00022803"/>
    </source>
</evidence>
<evidence type="ECO:0000313" key="5">
    <source>
        <dbReference type="Proteomes" id="UP001597506"/>
    </source>
</evidence>
<dbReference type="SUPFAM" id="SSF48452">
    <property type="entry name" value="TPR-like"/>
    <property type="match status" value="2"/>
</dbReference>
<dbReference type="InterPro" id="IPR019734">
    <property type="entry name" value="TPR_rpt"/>
</dbReference>
<comment type="caution">
    <text evidence="4">The sequence shown here is derived from an EMBL/GenBank/DDBJ whole genome shotgun (WGS) entry which is preliminary data.</text>
</comment>
<keyword evidence="5" id="KW-1185">Reference proteome</keyword>
<dbReference type="Gene3D" id="1.25.40.10">
    <property type="entry name" value="Tetratricopeptide repeat domain"/>
    <property type="match status" value="2"/>
</dbReference>
<dbReference type="SMART" id="SM00028">
    <property type="entry name" value="TPR"/>
    <property type="match status" value="6"/>
</dbReference>
<dbReference type="RefSeq" id="WP_377932200.1">
    <property type="nucleotide sequence ID" value="NZ_JBHUMF010000004.1"/>
</dbReference>
<name>A0ABW5RMA5_9BACI</name>
<evidence type="ECO:0000256" key="3">
    <source>
        <dbReference type="PROSITE-ProRule" id="PRU00339"/>
    </source>
</evidence>
<proteinExistence type="predicted"/>
<organism evidence="4 5">
    <name type="scientific">Bacillus seohaeanensis</name>
    <dbReference type="NCBI Taxonomy" id="284580"/>
    <lineage>
        <taxon>Bacteria</taxon>
        <taxon>Bacillati</taxon>
        <taxon>Bacillota</taxon>
        <taxon>Bacilli</taxon>
        <taxon>Bacillales</taxon>
        <taxon>Bacillaceae</taxon>
        <taxon>Bacillus</taxon>
    </lineage>
</organism>
<gene>
    <name evidence="4" type="ORF">ACFSUL_01920</name>
</gene>
<dbReference type="PANTHER" id="PTHR44943:SF8">
    <property type="entry name" value="TPR REPEAT-CONTAINING PROTEIN MJ0263"/>
    <property type="match status" value="1"/>
</dbReference>
<protein>
    <submittedName>
        <fullName evidence="4">Tetratricopeptide repeat protein</fullName>
    </submittedName>
</protein>
<dbReference type="EMBL" id="JBHUMF010000004">
    <property type="protein sequence ID" value="MFD2679500.1"/>
    <property type="molecule type" value="Genomic_DNA"/>
</dbReference>
<accession>A0ABW5RMA5</accession>
<dbReference type="PROSITE" id="PS50005">
    <property type="entry name" value="TPR"/>
    <property type="match status" value="1"/>
</dbReference>
<keyword evidence="1" id="KW-0677">Repeat</keyword>
<feature type="repeat" description="TPR" evidence="3">
    <location>
        <begin position="374"/>
        <end position="407"/>
    </location>
</feature>
<dbReference type="InterPro" id="IPR051685">
    <property type="entry name" value="Ycf3/AcsC/BcsC/TPR_MFPF"/>
</dbReference>
<keyword evidence="2 3" id="KW-0802">TPR repeat</keyword>
<dbReference type="InterPro" id="IPR011990">
    <property type="entry name" value="TPR-like_helical_dom_sf"/>
</dbReference>
<evidence type="ECO:0000313" key="4">
    <source>
        <dbReference type="EMBL" id="MFD2679500.1"/>
    </source>
</evidence>
<dbReference type="Pfam" id="PF14559">
    <property type="entry name" value="TPR_19"/>
    <property type="match status" value="2"/>
</dbReference>
<reference evidence="5" key="1">
    <citation type="journal article" date="2019" name="Int. J. Syst. Evol. Microbiol.">
        <title>The Global Catalogue of Microorganisms (GCM) 10K type strain sequencing project: providing services to taxonomists for standard genome sequencing and annotation.</title>
        <authorList>
            <consortium name="The Broad Institute Genomics Platform"/>
            <consortium name="The Broad Institute Genome Sequencing Center for Infectious Disease"/>
            <person name="Wu L."/>
            <person name="Ma J."/>
        </authorList>
    </citation>
    <scope>NUCLEOTIDE SEQUENCE [LARGE SCALE GENOMIC DNA]</scope>
    <source>
        <strain evidence="5">KCTC 3913</strain>
    </source>
</reference>